<dbReference type="GO" id="GO:0016020">
    <property type="term" value="C:membrane"/>
    <property type="evidence" value="ECO:0007669"/>
    <property type="project" value="InterPro"/>
</dbReference>
<gene>
    <name evidence="3" type="ORF">HD841_002035</name>
</gene>
<dbReference type="Pfam" id="PF04966">
    <property type="entry name" value="OprB"/>
    <property type="match status" value="1"/>
</dbReference>
<evidence type="ECO:0000256" key="1">
    <source>
        <dbReference type="ARBA" id="ARBA00008769"/>
    </source>
</evidence>
<evidence type="ECO:0000313" key="3">
    <source>
        <dbReference type="EMBL" id="NYD90255.1"/>
    </source>
</evidence>
<dbReference type="EMBL" id="JACCBY010000002">
    <property type="protein sequence ID" value="NYD90255.1"/>
    <property type="molecule type" value="Genomic_DNA"/>
</dbReference>
<reference evidence="3 4" key="1">
    <citation type="submission" date="2020-07" db="EMBL/GenBank/DDBJ databases">
        <authorList>
            <person name="Partida-Martinez L."/>
            <person name="Huntemann M."/>
            <person name="Clum A."/>
            <person name="Wang J."/>
            <person name="Palaniappan K."/>
            <person name="Ritter S."/>
            <person name="Chen I.-M."/>
            <person name="Stamatis D."/>
            <person name="Reddy T."/>
            <person name="O'Malley R."/>
            <person name="Daum C."/>
            <person name="Shapiro N."/>
            <person name="Ivanova N."/>
            <person name="Kyrpides N."/>
            <person name="Woyke T."/>
        </authorList>
    </citation>
    <scope>NUCLEOTIDE SEQUENCE [LARGE SCALE GENOMIC DNA]</scope>
    <source>
        <strain evidence="3 4">AS2.3</strain>
    </source>
</reference>
<protein>
    <submittedName>
        <fullName evidence="3">Porin</fullName>
    </submittedName>
</protein>
<dbReference type="PANTHER" id="PTHR37944">
    <property type="entry name" value="PORIN B"/>
    <property type="match status" value="1"/>
</dbReference>
<evidence type="ECO:0000256" key="2">
    <source>
        <dbReference type="RuleBase" id="RU363072"/>
    </source>
</evidence>
<dbReference type="InterPro" id="IPR007049">
    <property type="entry name" value="Carb-sel_porin_OprB"/>
</dbReference>
<comment type="similarity">
    <text evidence="1 2">Belongs to the OprB family.</text>
</comment>
<comment type="caution">
    <text evidence="3">The sequence shown here is derived from an EMBL/GenBank/DDBJ whole genome shotgun (WGS) entry which is preliminary data.</text>
</comment>
<dbReference type="InterPro" id="IPR038673">
    <property type="entry name" value="OprB_sf"/>
</dbReference>
<dbReference type="RefSeq" id="WP_257015395.1">
    <property type="nucleotide sequence ID" value="NZ_JACCBY010000002.1"/>
</dbReference>
<name>A0A7Y9FMX8_9SPHN</name>
<dbReference type="GO" id="GO:0008643">
    <property type="term" value="P:carbohydrate transport"/>
    <property type="evidence" value="ECO:0007669"/>
    <property type="project" value="InterPro"/>
</dbReference>
<evidence type="ECO:0000313" key="4">
    <source>
        <dbReference type="Proteomes" id="UP000517753"/>
    </source>
</evidence>
<sequence>MEGQLVQGRDWGIGGIGTVMWGKARTVAGGAAAVIAIAVIGPLEARAQDAAPPAWTLAATYKADVAGVADGGMDRGLRWLDDIYVTGSVDLDAAVGWKRARAHASILNNLGGKPDALAGSIQGINNIEVADRRLKLYEAWLQQGIGTDATLRAGLYDVNSEFYQNEAAGLLISPMFGVGSELAATGVNGPAIFPSTALALRFRVTTAHAYGAFAVVNAHAGTLGDDGGVDLTGRDGALLIAEAGWTGSGRVAIGAWRYTRRQPAVLSPDITIAPDTHVSRGVYLLGEHDLIGTADGPHHLIGFLRLGLSEGRTTPFRGGWQGGLLLLRPVASRRASALSIGAGSGVLSQSYRQGQPDGPMPLGKVETIYEVTYSDELRHGVSLQPDVQYVAHPSGDPTIPDALVVGIRLTIAWVSG</sequence>
<proteinExistence type="inferred from homology"/>
<dbReference type="Proteomes" id="UP000517753">
    <property type="component" value="Unassembled WGS sequence"/>
</dbReference>
<accession>A0A7Y9FMX8</accession>
<dbReference type="Gene3D" id="2.40.160.180">
    <property type="entry name" value="Carbohydrate-selective porin OprB"/>
    <property type="match status" value="1"/>
</dbReference>
<dbReference type="GO" id="GO:0015288">
    <property type="term" value="F:porin activity"/>
    <property type="evidence" value="ECO:0007669"/>
    <property type="project" value="InterPro"/>
</dbReference>
<reference evidence="3 4" key="2">
    <citation type="submission" date="2020-08" db="EMBL/GenBank/DDBJ databases">
        <title>The Agave Microbiome: Exploring the role of microbial communities in plant adaptations to desert environments.</title>
        <authorList>
            <person name="Partida-Martinez L.P."/>
        </authorList>
    </citation>
    <scope>NUCLEOTIDE SEQUENCE [LARGE SCALE GENOMIC DNA]</scope>
    <source>
        <strain evidence="3 4">AS2.3</strain>
    </source>
</reference>
<dbReference type="AlphaFoldDB" id="A0A7Y9FMX8"/>
<keyword evidence="4" id="KW-1185">Reference proteome</keyword>
<dbReference type="InterPro" id="IPR052932">
    <property type="entry name" value="OprB_Porin"/>
</dbReference>
<dbReference type="PANTHER" id="PTHR37944:SF1">
    <property type="entry name" value="PORIN B"/>
    <property type="match status" value="1"/>
</dbReference>
<organism evidence="3 4">
    <name type="scientific">Sphingomonas melonis</name>
    <dbReference type="NCBI Taxonomy" id="152682"/>
    <lineage>
        <taxon>Bacteria</taxon>
        <taxon>Pseudomonadati</taxon>
        <taxon>Pseudomonadota</taxon>
        <taxon>Alphaproteobacteria</taxon>
        <taxon>Sphingomonadales</taxon>
        <taxon>Sphingomonadaceae</taxon>
        <taxon>Sphingomonas</taxon>
    </lineage>
</organism>